<gene>
    <name evidence="2" type="ORF">Alo02nite_55430</name>
</gene>
<feature type="compositionally biased region" description="Low complexity" evidence="1">
    <location>
        <begin position="147"/>
        <end position="162"/>
    </location>
</feature>
<protein>
    <submittedName>
        <fullName evidence="2">Uncharacterized protein</fullName>
    </submittedName>
</protein>
<accession>A0ABQ4APB3</accession>
<feature type="region of interest" description="Disordered" evidence="1">
    <location>
        <begin position="111"/>
        <end position="162"/>
    </location>
</feature>
<comment type="caution">
    <text evidence="2">The sequence shown here is derived from an EMBL/GenBank/DDBJ whole genome shotgun (WGS) entry which is preliminary data.</text>
</comment>
<organism evidence="2 3">
    <name type="scientific">Actinoplanes lobatus</name>
    <dbReference type="NCBI Taxonomy" id="113568"/>
    <lineage>
        <taxon>Bacteria</taxon>
        <taxon>Bacillati</taxon>
        <taxon>Actinomycetota</taxon>
        <taxon>Actinomycetes</taxon>
        <taxon>Micromonosporales</taxon>
        <taxon>Micromonosporaceae</taxon>
        <taxon>Actinoplanes</taxon>
    </lineage>
</organism>
<evidence type="ECO:0000313" key="2">
    <source>
        <dbReference type="EMBL" id="GIE42645.1"/>
    </source>
</evidence>
<reference evidence="2 3" key="1">
    <citation type="submission" date="2021-01" db="EMBL/GenBank/DDBJ databases">
        <title>Whole genome shotgun sequence of Actinoplanes lobatus NBRC 12513.</title>
        <authorList>
            <person name="Komaki H."/>
            <person name="Tamura T."/>
        </authorList>
    </citation>
    <scope>NUCLEOTIDE SEQUENCE [LARGE SCALE GENOMIC DNA]</scope>
    <source>
        <strain evidence="2 3">NBRC 12513</strain>
    </source>
</reference>
<evidence type="ECO:0000256" key="1">
    <source>
        <dbReference type="SAM" id="MobiDB-lite"/>
    </source>
</evidence>
<name>A0ABQ4APB3_9ACTN</name>
<proteinExistence type="predicted"/>
<evidence type="ECO:0000313" key="3">
    <source>
        <dbReference type="Proteomes" id="UP000631312"/>
    </source>
</evidence>
<feature type="compositionally biased region" description="Pro residues" evidence="1">
    <location>
        <begin position="122"/>
        <end position="146"/>
    </location>
</feature>
<dbReference type="Proteomes" id="UP000631312">
    <property type="component" value="Unassembled WGS sequence"/>
</dbReference>
<dbReference type="EMBL" id="BOMP01000096">
    <property type="protein sequence ID" value="GIE42645.1"/>
    <property type="molecule type" value="Genomic_DNA"/>
</dbReference>
<feature type="region of interest" description="Disordered" evidence="1">
    <location>
        <begin position="52"/>
        <end position="94"/>
    </location>
</feature>
<keyword evidence="3" id="KW-1185">Reference proteome</keyword>
<sequence>MSGEYYVRLSPKSVFFALVVLGLPFAVVSGWALGAPAARQAGLGAPDGSGAILGDGGLGAAPDGSAPTRDSAAGYTARPPRGTPDPVPSLSAPAAGPATVIATVTVIQSVPPLPVETTDPPLTAPPVPTPTQPDPPPSPSATPPSPSASATPSASTPVAMGF</sequence>